<protein>
    <submittedName>
        <fullName evidence="2">Uncharacterized protein</fullName>
    </submittedName>
</protein>
<dbReference type="Proteomes" id="UP000184383">
    <property type="component" value="Unassembled WGS sequence"/>
</dbReference>
<reference evidence="3" key="1">
    <citation type="journal article" date="2017" name="Genome Biol.">
        <title>Comparative genomics reveals high biological diversity and specific adaptations in the industrially and medically important fungal genus Aspergillus.</title>
        <authorList>
            <person name="de Vries R.P."/>
            <person name="Riley R."/>
            <person name="Wiebenga A."/>
            <person name="Aguilar-Osorio G."/>
            <person name="Amillis S."/>
            <person name="Uchima C.A."/>
            <person name="Anderluh G."/>
            <person name="Asadollahi M."/>
            <person name="Askin M."/>
            <person name="Barry K."/>
            <person name="Battaglia E."/>
            <person name="Bayram O."/>
            <person name="Benocci T."/>
            <person name="Braus-Stromeyer S.A."/>
            <person name="Caldana C."/>
            <person name="Canovas D."/>
            <person name="Cerqueira G.C."/>
            <person name="Chen F."/>
            <person name="Chen W."/>
            <person name="Choi C."/>
            <person name="Clum A."/>
            <person name="Dos Santos R.A."/>
            <person name="Damasio A.R."/>
            <person name="Diallinas G."/>
            <person name="Emri T."/>
            <person name="Fekete E."/>
            <person name="Flipphi M."/>
            <person name="Freyberg S."/>
            <person name="Gallo A."/>
            <person name="Gournas C."/>
            <person name="Habgood R."/>
            <person name="Hainaut M."/>
            <person name="Harispe M.L."/>
            <person name="Henrissat B."/>
            <person name="Hilden K.S."/>
            <person name="Hope R."/>
            <person name="Hossain A."/>
            <person name="Karabika E."/>
            <person name="Karaffa L."/>
            <person name="Karanyi Z."/>
            <person name="Krasevec N."/>
            <person name="Kuo A."/>
            <person name="Kusch H."/>
            <person name="LaButti K."/>
            <person name="Lagendijk E.L."/>
            <person name="Lapidus A."/>
            <person name="Levasseur A."/>
            <person name="Lindquist E."/>
            <person name="Lipzen A."/>
            <person name="Logrieco A.F."/>
            <person name="MacCabe A."/>
            <person name="Maekelae M.R."/>
            <person name="Malavazi I."/>
            <person name="Melin P."/>
            <person name="Meyer V."/>
            <person name="Mielnichuk N."/>
            <person name="Miskei M."/>
            <person name="Molnar A.P."/>
            <person name="Mule G."/>
            <person name="Ngan C.Y."/>
            <person name="Orejas M."/>
            <person name="Orosz E."/>
            <person name="Ouedraogo J.P."/>
            <person name="Overkamp K.M."/>
            <person name="Park H.-S."/>
            <person name="Perrone G."/>
            <person name="Piumi F."/>
            <person name="Punt P.J."/>
            <person name="Ram A.F."/>
            <person name="Ramon A."/>
            <person name="Rauscher S."/>
            <person name="Record E."/>
            <person name="Riano-Pachon D.M."/>
            <person name="Robert V."/>
            <person name="Roehrig J."/>
            <person name="Ruller R."/>
            <person name="Salamov A."/>
            <person name="Salih N.S."/>
            <person name="Samson R.A."/>
            <person name="Sandor E."/>
            <person name="Sanguinetti M."/>
            <person name="Schuetze T."/>
            <person name="Sepcic K."/>
            <person name="Shelest E."/>
            <person name="Sherlock G."/>
            <person name="Sophianopoulou V."/>
            <person name="Squina F.M."/>
            <person name="Sun H."/>
            <person name="Susca A."/>
            <person name="Todd R.B."/>
            <person name="Tsang A."/>
            <person name="Unkles S.E."/>
            <person name="van de Wiele N."/>
            <person name="van Rossen-Uffink D."/>
            <person name="Oliveira J.V."/>
            <person name="Vesth T.C."/>
            <person name="Visser J."/>
            <person name="Yu J.-H."/>
            <person name="Zhou M."/>
            <person name="Andersen M.R."/>
            <person name="Archer D.B."/>
            <person name="Baker S.E."/>
            <person name="Benoit I."/>
            <person name="Brakhage A.A."/>
            <person name="Braus G.H."/>
            <person name="Fischer R."/>
            <person name="Frisvad J.C."/>
            <person name="Goldman G.H."/>
            <person name="Houbraken J."/>
            <person name="Oakley B."/>
            <person name="Pocsi I."/>
            <person name="Scazzocchio C."/>
            <person name="Seiboth B."/>
            <person name="vanKuyk P.A."/>
            <person name="Wortman J."/>
            <person name="Dyer P.S."/>
            <person name="Grigoriev I.V."/>
        </authorList>
    </citation>
    <scope>NUCLEOTIDE SEQUENCE [LARGE SCALE GENOMIC DNA]</scope>
    <source>
        <strain evidence="3">DTO 134E9</strain>
    </source>
</reference>
<dbReference type="EMBL" id="KV878214">
    <property type="protein sequence ID" value="OJJ33100.1"/>
    <property type="molecule type" value="Genomic_DNA"/>
</dbReference>
<organism evidence="2 3">
    <name type="scientific">Aspergillus wentii DTO 134E9</name>
    <dbReference type="NCBI Taxonomy" id="1073089"/>
    <lineage>
        <taxon>Eukaryota</taxon>
        <taxon>Fungi</taxon>
        <taxon>Dikarya</taxon>
        <taxon>Ascomycota</taxon>
        <taxon>Pezizomycotina</taxon>
        <taxon>Eurotiomycetes</taxon>
        <taxon>Eurotiomycetidae</taxon>
        <taxon>Eurotiales</taxon>
        <taxon>Aspergillaceae</taxon>
        <taxon>Aspergillus</taxon>
        <taxon>Aspergillus subgen. Cremei</taxon>
    </lineage>
</organism>
<evidence type="ECO:0000313" key="2">
    <source>
        <dbReference type="EMBL" id="OJJ33100.1"/>
    </source>
</evidence>
<keyword evidence="1" id="KW-1133">Transmembrane helix</keyword>
<keyword evidence="1" id="KW-0812">Transmembrane</keyword>
<gene>
    <name evidence="2" type="ORF">ASPWEDRAFT_606328</name>
</gene>
<name>A0A1L9RDU2_ASPWE</name>
<evidence type="ECO:0000256" key="1">
    <source>
        <dbReference type="SAM" id="Phobius"/>
    </source>
</evidence>
<accession>A0A1L9RDU2</accession>
<evidence type="ECO:0000313" key="3">
    <source>
        <dbReference type="Proteomes" id="UP000184383"/>
    </source>
</evidence>
<keyword evidence="3" id="KW-1185">Reference proteome</keyword>
<sequence length="142" mass="16066">MDIPSSRCDFLTPSLPFSTFRPILSSSNRRSLSHPCFPKSPSLPSSQKFLYSILISSVLNTAIYLISCPQHKDKKPISTLTVISQAYAPVSLSLHVKTFGFCEVCCLFNTRFQLLHLFSLFFLQYFLKLSCLTTTLTNTEQK</sequence>
<proteinExistence type="predicted"/>
<keyword evidence="1" id="KW-0472">Membrane</keyword>
<feature type="transmembrane region" description="Helical" evidence="1">
    <location>
        <begin position="49"/>
        <end position="66"/>
    </location>
</feature>
<dbReference type="AlphaFoldDB" id="A0A1L9RDU2"/>
<dbReference type="RefSeq" id="XP_040686777.1">
    <property type="nucleotide sequence ID" value="XM_040838529.1"/>
</dbReference>
<dbReference type="GeneID" id="63754377"/>
<dbReference type="VEuPathDB" id="FungiDB:ASPWEDRAFT_606328"/>